<evidence type="ECO:0000256" key="3">
    <source>
        <dbReference type="ARBA" id="ARBA00022844"/>
    </source>
</evidence>
<dbReference type="Gene3D" id="2.160.20.10">
    <property type="entry name" value="Single-stranded right-handed beta-helix, Pectin lyase-like"/>
    <property type="match status" value="1"/>
</dbReference>
<evidence type="ECO:0000256" key="2">
    <source>
        <dbReference type="ARBA" id="ARBA00022732"/>
    </source>
</evidence>
<feature type="domain" description="Bacteriophage T7 tail fibre protein-like N-terminal" evidence="5">
    <location>
        <begin position="3"/>
        <end position="118"/>
    </location>
</feature>
<evidence type="ECO:0000256" key="4">
    <source>
        <dbReference type="ARBA" id="ARBA00035636"/>
    </source>
</evidence>
<dbReference type="Pfam" id="PF03906">
    <property type="entry name" value="Phage_T7_tail"/>
    <property type="match status" value="1"/>
</dbReference>
<proteinExistence type="inferred from homology"/>
<evidence type="ECO:0000259" key="6">
    <source>
        <dbReference type="Pfam" id="PF13229"/>
    </source>
</evidence>
<sequence length="851" mass="90057">MAFSYTQLPGDGTTKNFAFTFGYLSRSHIGVKVNGAVTAFTWLTDFSIQIATAPAAGAVVEIRRTTPLDQQIVIWNDGATLTEADMNLDSRFNLYVNQESRDAVNDSVTKNSLGVWDGQSRKTTNFADPTDATGLVTRNYFESVYTPLLDSKVTTATTKATEAATSAATAQGYALAADSSADLAAALLATFKGQYLGASATAPTVDGNGQPLTAGDLYFDTTQNFMKVYTGSAWINAGSTIQATIKRPATPIIATAAQTSVPVPGGYDSPYISVFRNGVLVNSPDVNVTSGSNIVFSSALAAGDKVDYVAFGAFQVANPVIDGTSAADFIRTRNVRVVTSKAQLRALDKNTYTFVLVTGDTVSGDGGGGFFFQNTADTTTADNGGATIVAADGARWQYLPMDPWVPLKLFGAVSGVGVDNTAKIQAWLNYCVANGRTGLINAGEFEFTGALTVNLTSPPKRWFSIIGEGQSNSILRYTGATNQIALYIKGTLANFVELRGFRVERPDLIPMVGTGIKLDTHTNLRVQDVRTFRFNTGMSLIDVNTAIFDGVTWDYNNTGLYADGTGPVTHANLLLFTGCRINQNVNNGVYINTGHSNTFKGCSIEHNGKDNSGNPVAGASAIKVIATGTTGRNSTNVEGCYFEGNGGDYDFNGINTGGATYFFSGNTFNRISNTAYTTNNIYIDASSMSAGGAKTLLHLAGNGFATLGSYVDSSSRRCVVVATGPSTYDGYEVYDDSIYSAASAAPLYPVSKMRLDDKSTRPVAFGMFNNVGTVLTGYRVSSVVRNALGDFTINFFGSVGSGIPVLVGTTAGSYFRHTVTSWSGTAVRVTFFNTAGGAADPDNFLFHIFGV</sequence>
<dbReference type="GO" id="GO:0098994">
    <property type="term" value="P:symbiont entry into host cell via disruption of host cell envelope"/>
    <property type="evidence" value="ECO:0007669"/>
    <property type="project" value="UniProtKB-KW"/>
</dbReference>
<dbReference type="GO" id="GO:0098015">
    <property type="term" value="C:virus tail"/>
    <property type="evidence" value="ECO:0007669"/>
    <property type="project" value="UniProtKB-KW"/>
</dbReference>
<organism evidence="7 8">
    <name type="scientific">Ralstonia phage BOESR1</name>
    <dbReference type="NCBI Taxonomy" id="3034917"/>
    <lineage>
        <taxon>Viruses</taxon>
        <taxon>Duplodnaviria</taxon>
        <taxon>Heunggongvirae</taxon>
        <taxon>Uroviricota</taxon>
        <taxon>Caudoviricetes</taxon>
        <taxon>Autographivirales</taxon>
        <taxon>Autographivirales incertae sedis</taxon>
        <taxon>Boesrvirus</taxon>
        <taxon>Boesrvirus BOESR1</taxon>
    </lineage>
</organism>
<comment type="subcellular location">
    <subcellularLocation>
        <location evidence="1">Virion</location>
    </subcellularLocation>
</comment>
<evidence type="ECO:0000259" key="5">
    <source>
        <dbReference type="Pfam" id="PF03906"/>
    </source>
</evidence>
<evidence type="ECO:0000313" key="7">
    <source>
        <dbReference type="EMBL" id="WEM05540.1"/>
    </source>
</evidence>
<comment type="similarity">
    <text evidence="4">In the N-terminal section; belongs to the Teseptimavirus fiber family.</text>
</comment>
<evidence type="ECO:0008006" key="9">
    <source>
        <dbReference type="Google" id="ProtNLM"/>
    </source>
</evidence>
<keyword evidence="8" id="KW-1185">Reference proteome</keyword>
<keyword evidence="2" id="KW-1227">Viral tail protein</keyword>
<feature type="domain" description="Right handed beta helix" evidence="6">
    <location>
        <begin position="512"/>
        <end position="668"/>
    </location>
</feature>
<keyword evidence="3" id="KW-0946">Virion</keyword>
<name>A0AA49EP65_9CAUD</name>
<protein>
    <recommendedName>
        <fullName evidence="9">Tail fiber protein</fullName>
    </recommendedName>
</protein>
<dbReference type="Proteomes" id="UP001182455">
    <property type="component" value="Segment"/>
</dbReference>
<dbReference type="InterPro" id="IPR005604">
    <property type="entry name" value="Phage_T7_tail_fibre-like_N"/>
</dbReference>
<dbReference type="SUPFAM" id="SSF51126">
    <property type="entry name" value="Pectin lyase-like"/>
    <property type="match status" value="1"/>
</dbReference>
<evidence type="ECO:0000313" key="8">
    <source>
        <dbReference type="Proteomes" id="UP001182455"/>
    </source>
</evidence>
<dbReference type="EMBL" id="OR367448">
    <property type="protein sequence ID" value="WEM05540.1"/>
    <property type="molecule type" value="Genomic_DNA"/>
</dbReference>
<accession>A0AA49EP65</accession>
<dbReference type="InterPro" id="IPR012334">
    <property type="entry name" value="Pectin_lyas_fold"/>
</dbReference>
<dbReference type="Pfam" id="PF13229">
    <property type="entry name" value="Beta_helix"/>
    <property type="match status" value="1"/>
</dbReference>
<reference evidence="7" key="1">
    <citation type="submission" date="2023-07" db="EMBL/GenBank/DDBJ databases">
        <title>First report of Ralstonia pseudosolanacearum infecting Boesenbergia rotunda from Thailand.</title>
        <authorList>
            <person name="Carroll S."/>
            <person name="McGreig S."/>
            <person name="Bryning A."/>
            <person name="Vicente J.G."/>
            <person name="Aspin A."/>
        </authorList>
    </citation>
    <scope>NUCLEOTIDE SEQUENCE</scope>
</reference>
<gene>
    <name evidence="7" type="ORF">HIBIKMCM_00050</name>
</gene>
<evidence type="ECO:0000256" key="1">
    <source>
        <dbReference type="ARBA" id="ARBA00004328"/>
    </source>
</evidence>
<dbReference type="GO" id="GO:0098996">
    <property type="term" value="P:symbiont entry into host cell via disruption of host cell glycocalyx"/>
    <property type="evidence" value="ECO:0007669"/>
    <property type="project" value="UniProtKB-KW"/>
</dbReference>
<dbReference type="InterPro" id="IPR011050">
    <property type="entry name" value="Pectin_lyase_fold/virulence"/>
</dbReference>
<dbReference type="InterPro" id="IPR039448">
    <property type="entry name" value="Beta_helix"/>
</dbReference>